<evidence type="ECO:0000256" key="2">
    <source>
        <dbReference type="ARBA" id="ARBA00023125"/>
    </source>
</evidence>
<keyword evidence="6" id="KW-1185">Reference proteome</keyword>
<evidence type="ECO:0000256" key="1">
    <source>
        <dbReference type="ARBA" id="ARBA00023015"/>
    </source>
</evidence>
<organism evidence="5 6">
    <name type="scientific">Nonomuraea mesophila</name>
    <dbReference type="NCBI Taxonomy" id="2530382"/>
    <lineage>
        <taxon>Bacteria</taxon>
        <taxon>Bacillati</taxon>
        <taxon>Actinomycetota</taxon>
        <taxon>Actinomycetes</taxon>
        <taxon>Streptosporangiales</taxon>
        <taxon>Streptosporangiaceae</taxon>
        <taxon>Nonomuraea</taxon>
    </lineage>
</organism>
<sequence>MFAWPLVPHAEQVRHRAWGAYMTIVSVVSPSPVLTRGLSEVLHEEGIDAATITPVLVLVAGGQHGGLVEKVVGVIQEVVEDDPPLRHPDLSSRENEVLQRIAGGLTQQQIAQSLGISRHTVDTYLRRIRTKLGLGNKAELTRAAVLGHHAEPTLTEGRSA</sequence>
<dbReference type="CDD" id="cd06170">
    <property type="entry name" value="LuxR_C_like"/>
    <property type="match status" value="1"/>
</dbReference>
<dbReference type="PANTHER" id="PTHR44688:SF16">
    <property type="entry name" value="DNA-BINDING TRANSCRIPTIONAL ACTIVATOR DEVR_DOSR"/>
    <property type="match status" value="1"/>
</dbReference>
<proteinExistence type="predicted"/>
<keyword evidence="2" id="KW-0238">DNA-binding</keyword>
<dbReference type="Pfam" id="PF00196">
    <property type="entry name" value="GerE"/>
    <property type="match status" value="1"/>
</dbReference>
<evidence type="ECO:0000313" key="6">
    <source>
        <dbReference type="Proteomes" id="UP000295136"/>
    </source>
</evidence>
<comment type="caution">
    <text evidence="5">The sequence shown here is derived from an EMBL/GenBank/DDBJ whole genome shotgun (WGS) entry which is preliminary data.</text>
</comment>
<name>A0A4R5FV12_9ACTN</name>
<gene>
    <name evidence="5" type="ORF">E1295_06005</name>
</gene>
<protein>
    <submittedName>
        <fullName evidence="5">LuxR family transcriptional regulator</fullName>
    </submittedName>
</protein>
<dbReference type="SMART" id="SM00421">
    <property type="entry name" value="HTH_LUXR"/>
    <property type="match status" value="1"/>
</dbReference>
<dbReference type="PRINTS" id="PR00038">
    <property type="entry name" value="HTHLUXR"/>
</dbReference>
<dbReference type="AlphaFoldDB" id="A0A4R5FV12"/>
<dbReference type="GO" id="GO:0006355">
    <property type="term" value="P:regulation of DNA-templated transcription"/>
    <property type="evidence" value="ECO:0007669"/>
    <property type="project" value="InterPro"/>
</dbReference>
<dbReference type="PANTHER" id="PTHR44688">
    <property type="entry name" value="DNA-BINDING TRANSCRIPTIONAL ACTIVATOR DEVR_DOSR"/>
    <property type="match status" value="1"/>
</dbReference>
<dbReference type="Proteomes" id="UP000295136">
    <property type="component" value="Unassembled WGS sequence"/>
</dbReference>
<dbReference type="InterPro" id="IPR000792">
    <property type="entry name" value="Tscrpt_reg_LuxR_C"/>
</dbReference>
<evidence type="ECO:0000256" key="3">
    <source>
        <dbReference type="ARBA" id="ARBA00023163"/>
    </source>
</evidence>
<dbReference type="EMBL" id="SMLD01000010">
    <property type="protein sequence ID" value="TDE58163.1"/>
    <property type="molecule type" value="Genomic_DNA"/>
</dbReference>
<accession>A0A4R5FV12</accession>
<dbReference type="Gene3D" id="1.10.10.10">
    <property type="entry name" value="Winged helix-like DNA-binding domain superfamily/Winged helix DNA-binding domain"/>
    <property type="match status" value="1"/>
</dbReference>
<keyword evidence="1" id="KW-0805">Transcription regulation</keyword>
<dbReference type="InterPro" id="IPR016032">
    <property type="entry name" value="Sig_transdc_resp-reg_C-effctor"/>
</dbReference>
<dbReference type="GO" id="GO:0003677">
    <property type="term" value="F:DNA binding"/>
    <property type="evidence" value="ECO:0007669"/>
    <property type="project" value="UniProtKB-KW"/>
</dbReference>
<evidence type="ECO:0000313" key="5">
    <source>
        <dbReference type="EMBL" id="TDE58163.1"/>
    </source>
</evidence>
<dbReference type="InterPro" id="IPR036388">
    <property type="entry name" value="WH-like_DNA-bd_sf"/>
</dbReference>
<feature type="domain" description="HTH luxR-type" evidence="4">
    <location>
        <begin position="83"/>
        <end position="148"/>
    </location>
</feature>
<dbReference type="PROSITE" id="PS50043">
    <property type="entry name" value="HTH_LUXR_2"/>
    <property type="match status" value="1"/>
</dbReference>
<evidence type="ECO:0000259" key="4">
    <source>
        <dbReference type="PROSITE" id="PS50043"/>
    </source>
</evidence>
<reference evidence="5 6" key="1">
    <citation type="submission" date="2019-03" db="EMBL/GenBank/DDBJ databases">
        <title>Draft genome sequences of novel Actinobacteria.</title>
        <authorList>
            <person name="Sahin N."/>
            <person name="Ay H."/>
            <person name="Saygin H."/>
        </authorList>
    </citation>
    <scope>NUCLEOTIDE SEQUENCE [LARGE SCALE GENOMIC DNA]</scope>
    <source>
        <strain evidence="5 6">6K102</strain>
    </source>
</reference>
<dbReference type="SUPFAM" id="SSF46894">
    <property type="entry name" value="C-terminal effector domain of the bipartite response regulators"/>
    <property type="match status" value="1"/>
</dbReference>
<keyword evidence="3" id="KW-0804">Transcription</keyword>